<evidence type="ECO:0000256" key="4">
    <source>
        <dbReference type="ARBA" id="ARBA00022946"/>
    </source>
</evidence>
<accession>A0A0W0FHL1</accession>
<dbReference type="Proteomes" id="UP000054988">
    <property type="component" value="Unassembled WGS sequence"/>
</dbReference>
<keyword evidence="3" id="KW-0378">Hydrolase</keyword>
<comment type="caution">
    <text evidence="7">The sequence shown here is derived from an EMBL/GenBank/DDBJ whole genome shotgun (WGS) entry which is preliminary data.</text>
</comment>
<dbReference type="PROSITE" id="PS51770">
    <property type="entry name" value="HOTDOG_ACOT"/>
    <property type="match status" value="2"/>
</dbReference>
<feature type="domain" description="HotDog ACOT-type" evidence="6">
    <location>
        <begin position="324"/>
        <end position="441"/>
    </location>
</feature>
<dbReference type="CDD" id="cd03442">
    <property type="entry name" value="BFIT_BACH"/>
    <property type="match status" value="2"/>
</dbReference>
<dbReference type="SUPFAM" id="SSF54637">
    <property type="entry name" value="Thioesterase/thiol ester dehydrase-isomerase"/>
    <property type="match status" value="2"/>
</dbReference>
<organism evidence="7 8">
    <name type="scientific">Moniliophthora roreri</name>
    <name type="common">Frosty pod rot fungus</name>
    <name type="synonym">Monilia roreri</name>
    <dbReference type="NCBI Taxonomy" id="221103"/>
    <lineage>
        <taxon>Eukaryota</taxon>
        <taxon>Fungi</taxon>
        <taxon>Dikarya</taxon>
        <taxon>Basidiomycota</taxon>
        <taxon>Agaricomycotina</taxon>
        <taxon>Agaricomycetes</taxon>
        <taxon>Agaricomycetidae</taxon>
        <taxon>Agaricales</taxon>
        <taxon>Marasmiineae</taxon>
        <taxon>Marasmiaceae</taxon>
        <taxon>Moniliophthora</taxon>
    </lineage>
</organism>
<proteinExistence type="inferred from homology"/>
<dbReference type="GO" id="GO:0047617">
    <property type="term" value="F:fatty acyl-CoA hydrolase activity"/>
    <property type="evidence" value="ECO:0007669"/>
    <property type="project" value="TreeGrafter"/>
</dbReference>
<protein>
    <recommendedName>
        <fullName evidence="6">HotDog ACOT-type domain-containing protein</fullName>
    </recommendedName>
</protein>
<evidence type="ECO:0000256" key="2">
    <source>
        <dbReference type="ARBA" id="ARBA00022737"/>
    </source>
</evidence>
<dbReference type="InterPro" id="IPR029069">
    <property type="entry name" value="HotDog_dom_sf"/>
</dbReference>
<dbReference type="eggNOG" id="KOG2763">
    <property type="taxonomic scope" value="Eukaryota"/>
</dbReference>
<dbReference type="PANTHER" id="PTHR12655:SF0">
    <property type="entry name" value="ACYL-COENZYME A THIOESTERASE 9, MITOCHONDRIAL"/>
    <property type="match status" value="1"/>
</dbReference>
<reference evidence="7 8" key="1">
    <citation type="submission" date="2015-12" db="EMBL/GenBank/DDBJ databases">
        <title>Draft genome sequence of Moniliophthora roreri, the causal agent of frosty pod rot of cacao.</title>
        <authorList>
            <person name="Aime M.C."/>
            <person name="Diaz-Valderrama J.R."/>
            <person name="Kijpornyongpan T."/>
            <person name="Phillips-Mora W."/>
        </authorList>
    </citation>
    <scope>NUCLEOTIDE SEQUENCE [LARGE SCALE GENOMIC DNA]</scope>
    <source>
        <strain evidence="7 8">MCA 2952</strain>
    </source>
</reference>
<dbReference type="GO" id="GO:0006637">
    <property type="term" value="P:acyl-CoA metabolic process"/>
    <property type="evidence" value="ECO:0007669"/>
    <property type="project" value="TreeGrafter"/>
</dbReference>
<keyword evidence="2" id="KW-0677">Repeat</keyword>
<dbReference type="Gene3D" id="3.10.129.10">
    <property type="entry name" value="Hotdog Thioesterase"/>
    <property type="match status" value="2"/>
</dbReference>
<feature type="region of interest" description="Disordered" evidence="5">
    <location>
        <begin position="93"/>
        <end position="113"/>
    </location>
</feature>
<evidence type="ECO:0000259" key="6">
    <source>
        <dbReference type="PROSITE" id="PS51770"/>
    </source>
</evidence>
<gene>
    <name evidence="7" type="ORF">WG66_11662</name>
</gene>
<keyword evidence="4" id="KW-0809">Transit peptide</keyword>
<dbReference type="AlphaFoldDB" id="A0A0W0FHL1"/>
<evidence type="ECO:0000256" key="3">
    <source>
        <dbReference type="ARBA" id="ARBA00022801"/>
    </source>
</evidence>
<dbReference type="PANTHER" id="PTHR12655">
    <property type="entry name" value="ACYL-COA THIOESTERASE"/>
    <property type="match status" value="1"/>
</dbReference>
<name>A0A0W0FHL1_MONRR</name>
<dbReference type="GO" id="GO:0005739">
    <property type="term" value="C:mitochondrion"/>
    <property type="evidence" value="ECO:0007669"/>
    <property type="project" value="TreeGrafter"/>
</dbReference>
<evidence type="ECO:0000313" key="8">
    <source>
        <dbReference type="Proteomes" id="UP000054988"/>
    </source>
</evidence>
<evidence type="ECO:0000313" key="7">
    <source>
        <dbReference type="EMBL" id="KTB35777.1"/>
    </source>
</evidence>
<evidence type="ECO:0000256" key="1">
    <source>
        <dbReference type="ARBA" id="ARBA00010458"/>
    </source>
</evidence>
<feature type="domain" description="HotDog ACOT-type" evidence="6">
    <location>
        <begin position="119"/>
        <end position="250"/>
    </location>
</feature>
<comment type="similarity">
    <text evidence="1">Belongs to the acyl coenzyme A hydrolase family.</text>
</comment>
<sequence>MLRFFQTCGTSSFRNLGCIRTLYLTARRSEASTQKSFSGVASPLIAEEAQDVSSLDRLLKAVRQRSNPDYHSMVPIRTPIMWSEVLLTSESKAPSEDTKIPKTSAETAPDLSPRNMHDSYTEFILPFGSSAQLLENYTNASGGIRTGKLMEHLDSLAGSISYKHMLGPGVQTLGKIQERGFYIVTASVDRLDMLGQLNPNRDLRLSGQVIYTGRSSMEVLVKMETLTGSSEKQEETIMLGRFSMVCRDANTHRARSVNPLKISTPEEQALYSMGEAMKAKRQTNAQRSLSRVPPSSSEAGALHTYYLKYGQQNGILDPDLVYMSDTRVENCMLMFPQERNVHQKIFGGYLMRLAYELGFSNASMFSKGHVRFLSLDGISFAKPVPIGSILRLTSYILHSTSSAEYPMLIHVGVTANVVDIKTGLEQTTNEFRFTWCKEEGEETRKVVPKTYQEAMLWLEGRRALEIGEAFRGLRTSRT</sequence>
<evidence type="ECO:0000256" key="5">
    <source>
        <dbReference type="SAM" id="MobiDB-lite"/>
    </source>
</evidence>
<dbReference type="EMBL" id="LATX01001982">
    <property type="protein sequence ID" value="KTB35777.1"/>
    <property type="molecule type" value="Genomic_DNA"/>
</dbReference>
<dbReference type="InterPro" id="IPR033120">
    <property type="entry name" value="HOTDOG_ACOT"/>
</dbReference>